<dbReference type="Proteomes" id="UP001164929">
    <property type="component" value="Chromosome 6"/>
</dbReference>
<keyword evidence="2" id="KW-1185">Reference proteome</keyword>
<accession>A0AAD6QRS7</accession>
<organism evidence="1 2">
    <name type="scientific">Populus alba x Populus x berolinensis</name>
    <dbReference type="NCBI Taxonomy" id="444605"/>
    <lineage>
        <taxon>Eukaryota</taxon>
        <taxon>Viridiplantae</taxon>
        <taxon>Streptophyta</taxon>
        <taxon>Embryophyta</taxon>
        <taxon>Tracheophyta</taxon>
        <taxon>Spermatophyta</taxon>
        <taxon>Magnoliopsida</taxon>
        <taxon>eudicotyledons</taxon>
        <taxon>Gunneridae</taxon>
        <taxon>Pentapetalae</taxon>
        <taxon>rosids</taxon>
        <taxon>fabids</taxon>
        <taxon>Malpighiales</taxon>
        <taxon>Salicaceae</taxon>
        <taxon>Saliceae</taxon>
        <taxon>Populus</taxon>
    </lineage>
</organism>
<evidence type="ECO:0000313" key="2">
    <source>
        <dbReference type="Proteomes" id="UP001164929"/>
    </source>
</evidence>
<sequence>MRSYVAWLYIGLPPTHIPRLIFLRPKSLEMPQRGQPYQSFFNH</sequence>
<dbReference type="EMBL" id="JAQIZT010000006">
    <property type="protein sequence ID" value="KAJ6995015.1"/>
    <property type="molecule type" value="Genomic_DNA"/>
</dbReference>
<reference evidence="1" key="1">
    <citation type="journal article" date="2023" name="Mol. Ecol. Resour.">
        <title>Chromosome-level genome assembly of a triploid poplar Populus alba 'Berolinensis'.</title>
        <authorList>
            <person name="Chen S."/>
            <person name="Yu Y."/>
            <person name="Wang X."/>
            <person name="Wang S."/>
            <person name="Zhang T."/>
            <person name="Zhou Y."/>
            <person name="He R."/>
            <person name="Meng N."/>
            <person name="Wang Y."/>
            <person name="Liu W."/>
            <person name="Liu Z."/>
            <person name="Liu J."/>
            <person name="Guo Q."/>
            <person name="Huang H."/>
            <person name="Sederoff R.R."/>
            <person name="Wang G."/>
            <person name="Qu G."/>
            <person name="Chen S."/>
        </authorList>
    </citation>
    <scope>NUCLEOTIDE SEQUENCE</scope>
    <source>
        <strain evidence="1">SC-2020</strain>
    </source>
</reference>
<comment type="caution">
    <text evidence="1">The sequence shown here is derived from an EMBL/GenBank/DDBJ whole genome shotgun (WGS) entry which is preliminary data.</text>
</comment>
<name>A0AAD6QRS7_9ROSI</name>
<protein>
    <submittedName>
        <fullName evidence="1">Uncharacterized protein</fullName>
    </submittedName>
</protein>
<evidence type="ECO:0000313" key="1">
    <source>
        <dbReference type="EMBL" id="KAJ6995015.1"/>
    </source>
</evidence>
<dbReference type="AlphaFoldDB" id="A0AAD6QRS7"/>
<proteinExistence type="predicted"/>
<gene>
    <name evidence="1" type="ORF">NC653_017718</name>
</gene>